<feature type="region of interest" description="Disordered" evidence="1">
    <location>
        <begin position="137"/>
        <end position="161"/>
    </location>
</feature>
<comment type="caution">
    <text evidence="2">The sequence shown here is derived from an EMBL/GenBank/DDBJ whole genome shotgun (WGS) entry which is preliminary data.</text>
</comment>
<feature type="region of interest" description="Disordered" evidence="1">
    <location>
        <begin position="58"/>
        <end position="80"/>
    </location>
</feature>
<feature type="compositionally biased region" description="Basic and acidic residues" evidence="1">
    <location>
        <begin position="59"/>
        <end position="69"/>
    </location>
</feature>
<name>A0A645GIW0_9ZZZZ</name>
<feature type="compositionally biased region" description="Basic and acidic residues" evidence="1">
    <location>
        <begin position="140"/>
        <end position="151"/>
    </location>
</feature>
<accession>A0A645GIW0</accession>
<proteinExistence type="predicted"/>
<dbReference type="AlphaFoldDB" id="A0A645GIW0"/>
<dbReference type="EMBL" id="VSSQ01076229">
    <property type="protein sequence ID" value="MPN26645.1"/>
    <property type="molecule type" value="Genomic_DNA"/>
</dbReference>
<protein>
    <submittedName>
        <fullName evidence="2">Uncharacterized protein</fullName>
    </submittedName>
</protein>
<sequence>MGLDASEGNGKVMSWDDNKGELVLYSSAPRLLNPGKTAFSDQEYGENEKTEPIIIRATGTDDQKPKEVEADPFDDSVGDPLASLLPPTGFEDYLLGPVGDITLFLEGTSFYDEDYNGGRRSVWRNAQVNLTLYPKGTKSIKSEDNNQIEEKDMFDEPNPEAEKLRKRVLDKLRKYLQEHPESMFGPNDPLAPLVPEK</sequence>
<evidence type="ECO:0000256" key="1">
    <source>
        <dbReference type="SAM" id="MobiDB-lite"/>
    </source>
</evidence>
<organism evidence="2">
    <name type="scientific">bioreactor metagenome</name>
    <dbReference type="NCBI Taxonomy" id="1076179"/>
    <lineage>
        <taxon>unclassified sequences</taxon>
        <taxon>metagenomes</taxon>
        <taxon>ecological metagenomes</taxon>
    </lineage>
</organism>
<evidence type="ECO:0000313" key="2">
    <source>
        <dbReference type="EMBL" id="MPN26645.1"/>
    </source>
</evidence>
<reference evidence="2" key="1">
    <citation type="submission" date="2019-08" db="EMBL/GenBank/DDBJ databases">
        <authorList>
            <person name="Kucharzyk K."/>
            <person name="Murdoch R.W."/>
            <person name="Higgins S."/>
            <person name="Loffler F."/>
        </authorList>
    </citation>
    <scope>NUCLEOTIDE SEQUENCE</scope>
</reference>
<gene>
    <name evidence="2" type="ORF">SDC9_174070</name>
</gene>
<feature type="region of interest" description="Disordered" evidence="1">
    <location>
        <begin position="178"/>
        <end position="197"/>
    </location>
</feature>